<keyword evidence="1 3" id="KW-0238">DNA-binding</keyword>
<dbReference type="EMBL" id="ABWN01000040">
    <property type="protein sequence ID" value="EFF67539.1"/>
    <property type="molecule type" value="Genomic_DNA"/>
</dbReference>
<gene>
    <name evidence="3" type="ORF">BUTYVIB_02406</name>
</gene>
<sequence>MDMDFREKVKKVRIEIGYSQEQLARELGVSFATINRWENGKSEPRQLALNTFEHFCILHNINLEEE</sequence>
<reference evidence="3 4" key="1">
    <citation type="submission" date="2010-02" db="EMBL/GenBank/DDBJ databases">
        <authorList>
            <person name="Weinstock G."/>
            <person name="Sodergren E."/>
            <person name="Clifton S."/>
            <person name="Fulton L."/>
            <person name="Fulton B."/>
            <person name="Courtney L."/>
            <person name="Fronick C."/>
            <person name="Harrison M."/>
            <person name="Strong C."/>
            <person name="Farmer C."/>
            <person name="Delahaunty K."/>
            <person name="Markovic C."/>
            <person name="Hall O."/>
            <person name="Minx P."/>
            <person name="Tomlinson C."/>
            <person name="Mitreva M."/>
            <person name="Nelson J."/>
            <person name="Hou S."/>
            <person name="Wollam A."/>
            <person name="Pepin K.H."/>
            <person name="Johnson M."/>
            <person name="Bhonagiri V."/>
            <person name="Zhang X."/>
            <person name="Suruliraj S."/>
            <person name="Warren W."/>
            <person name="Chinwalla A."/>
            <person name="Mardis E.R."/>
            <person name="Wilson R.K."/>
        </authorList>
    </citation>
    <scope>NUCLEOTIDE SEQUENCE [LARGE SCALE GENOMIC DNA]</scope>
    <source>
        <strain evidence="3 4">DSM 2876</strain>
    </source>
</reference>
<dbReference type="AlphaFoldDB" id="D4S2T4"/>
<organism evidence="3 4">
    <name type="scientific">Eshraghiella crossota DSM 2876</name>
    <dbReference type="NCBI Taxonomy" id="511680"/>
    <lineage>
        <taxon>Bacteria</taxon>
        <taxon>Bacillati</taxon>
        <taxon>Bacillota</taxon>
        <taxon>Clostridia</taxon>
        <taxon>Lachnospirales</taxon>
        <taxon>Lachnospiraceae</taxon>
        <taxon>Eshraghiella</taxon>
    </lineage>
</organism>
<dbReference type="SMART" id="SM00530">
    <property type="entry name" value="HTH_XRE"/>
    <property type="match status" value="1"/>
</dbReference>
<dbReference type="HOGENOM" id="CLU_066192_58_3_9"/>
<dbReference type="SUPFAM" id="SSF47413">
    <property type="entry name" value="lambda repressor-like DNA-binding domains"/>
    <property type="match status" value="1"/>
</dbReference>
<dbReference type="eggNOG" id="COG1813">
    <property type="taxonomic scope" value="Bacteria"/>
</dbReference>
<dbReference type="CDD" id="cd00093">
    <property type="entry name" value="HTH_XRE"/>
    <property type="match status" value="1"/>
</dbReference>
<keyword evidence="4" id="KW-1185">Reference proteome</keyword>
<protein>
    <submittedName>
        <fullName evidence="3">DNA-binding helix-turn-helix protein</fullName>
    </submittedName>
</protein>
<dbReference type="PANTHER" id="PTHR46558">
    <property type="entry name" value="TRACRIPTIONAL REGULATORY PROTEIN-RELATED-RELATED"/>
    <property type="match status" value="1"/>
</dbReference>
<comment type="caution">
    <text evidence="3">The sequence shown here is derived from an EMBL/GenBank/DDBJ whole genome shotgun (WGS) entry which is preliminary data.</text>
</comment>
<evidence type="ECO:0000313" key="3">
    <source>
        <dbReference type="EMBL" id="EFF67539.1"/>
    </source>
</evidence>
<evidence type="ECO:0000313" key="4">
    <source>
        <dbReference type="Proteomes" id="UP000006238"/>
    </source>
</evidence>
<dbReference type="Proteomes" id="UP000006238">
    <property type="component" value="Unassembled WGS sequence"/>
</dbReference>
<feature type="domain" description="HTH cro/C1-type" evidence="2">
    <location>
        <begin position="9"/>
        <end position="44"/>
    </location>
</feature>
<proteinExistence type="predicted"/>
<evidence type="ECO:0000259" key="2">
    <source>
        <dbReference type="PROSITE" id="PS50943"/>
    </source>
</evidence>
<dbReference type="Pfam" id="PF01381">
    <property type="entry name" value="HTH_3"/>
    <property type="match status" value="1"/>
</dbReference>
<dbReference type="PROSITE" id="PS50943">
    <property type="entry name" value="HTH_CROC1"/>
    <property type="match status" value="1"/>
</dbReference>
<evidence type="ECO:0000256" key="1">
    <source>
        <dbReference type="ARBA" id="ARBA00023125"/>
    </source>
</evidence>
<dbReference type="GO" id="GO:0003677">
    <property type="term" value="F:DNA binding"/>
    <property type="evidence" value="ECO:0007669"/>
    <property type="project" value="UniProtKB-KW"/>
</dbReference>
<name>D4S2T4_9FIRM</name>
<dbReference type="Gene3D" id="1.10.260.40">
    <property type="entry name" value="lambda repressor-like DNA-binding domains"/>
    <property type="match status" value="1"/>
</dbReference>
<accession>D4S2T4</accession>
<dbReference type="InterPro" id="IPR010982">
    <property type="entry name" value="Lambda_DNA-bd_dom_sf"/>
</dbReference>
<dbReference type="PANTHER" id="PTHR46558:SF4">
    <property type="entry name" value="DNA-BIDING PHAGE PROTEIN"/>
    <property type="match status" value="1"/>
</dbReference>
<dbReference type="InterPro" id="IPR001387">
    <property type="entry name" value="Cro/C1-type_HTH"/>
</dbReference>